<dbReference type="Proteomes" id="UP001589813">
    <property type="component" value="Unassembled WGS sequence"/>
</dbReference>
<dbReference type="PANTHER" id="PTHR30203:SF32">
    <property type="entry name" value="CATION EFFLUX SYSTEM PROTEIN CUSC"/>
    <property type="match status" value="1"/>
</dbReference>
<dbReference type="InterPro" id="IPR010131">
    <property type="entry name" value="MdtP/NodT-like"/>
</dbReference>
<comment type="similarity">
    <text evidence="1 2">Belongs to the outer membrane factor (OMF) (TC 1.B.17) family.</text>
</comment>
<keyword evidence="2" id="KW-1134">Transmembrane beta strand</keyword>
<reference evidence="4 5" key="1">
    <citation type="submission" date="2024-09" db="EMBL/GenBank/DDBJ databases">
        <authorList>
            <person name="Sun Q."/>
            <person name="Mori K."/>
        </authorList>
    </citation>
    <scope>NUCLEOTIDE SEQUENCE [LARGE SCALE GENOMIC DNA]</scope>
    <source>
        <strain evidence="4 5">KCTC 23315</strain>
    </source>
</reference>
<dbReference type="Gene3D" id="2.20.200.10">
    <property type="entry name" value="Outer membrane efflux proteins (OEP)"/>
    <property type="match status" value="1"/>
</dbReference>
<dbReference type="RefSeq" id="WP_377244572.1">
    <property type="nucleotide sequence ID" value="NZ_JBHLXP010000003.1"/>
</dbReference>
<keyword evidence="2" id="KW-0732">Signal</keyword>
<comment type="subcellular location">
    <subcellularLocation>
        <location evidence="2">Cell outer membrane</location>
        <topology evidence="2">Lipid-anchor</topology>
    </subcellularLocation>
</comment>
<protein>
    <submittedName>
        <fullName evidence="4">Efflux transporter outer membrane subunit</fullName>
    </submittedName>
</protein>
<dbReference type="NCBIfam" id="TIGR01845">
    <property type="entry name" value="outer_NodT"/>
    <property type="match status" value="1"/>
</dbReference>
<keyword evidence="2" id="KW-0472">Membrane</keyword>
<dbReference type="EMBL" id="JBHLXP010000003">
    <property type="protein sequence ID" value="MFC0049186.1"/>
    <property type="molecule type" value="Genomic_DNA"/>
</dbReference>
<dbReference type="InterPro" id="IPR003423">
    <property type="entry name" value="OMP_efflux"/>
</dbReference>
<keyword evidence="5" id="KW-1185">Reference proteome</keyword>
<keyword evidence="2" id="KW-0564">Palmitate</keyword>
<evidence type="ECO:0000256" key="3">
    <source>
        <dbReference type="SAM" id="MobiDB-lite"/>
    </source>
</evidence>
<feature type="signal peptide" evidence="2">
    <location>
        <begin position="1"/>
        <end position="33"/>
    </location>
</feature>
<evidence type="ECO:0000313" key="5">
    <source>
        <dbReference type="Proteomes" id="UP001589813"/>
    </source>
</evidence>
<evidence type="ECO:0000256" key="1">
    <source>
        <dbReference type="ARBA" id="ARBA00007613"/>
    </source>
</evidence>
<dbReference type="Pfam" id="PF02321">
    <property type="entry name" value="OEP"/>
    <property type="match status" value="2"/>
</dbReference>
<gene>
    <name evidence="4" type="ORF">ACFFJP_12895</name>
</gene>
<name>A0ABV6BE90_9GAMM</name>
<sequence>MLMQSKPTGSTRRFRLQLLSVLTASALTGCSLAPDLPATPAAVPTQYAAVPLGTQHTAVPTWQTFFQDPRLQQLLTQALAQNQDLRLAVLNVDRVRSLYQITDSNRYPALDLSASQSRQRLPADLSQNGGQNGSASIQQQASVTVGSSWELDLFGKVRNQSEQAQQQLFASEAAQRAATVSLLSEVAGSWYSYASNLQLLTLAQHSAASYQQSLQLTERKVALGAASELTLSQQQSLLATSQADIARYQRLLQRDLNALQLLLGQPQADLSALLPTAQDHLTLPELAAGSPSLLLTQRPDIQQAEHQLKAANANIGVARAAFFPSISLTANAGTASNELSGLFAGGSGSWSFVPNISLPIFNMGRTQANLQLAETDRTIALETYQQKILQAFRDVSDQLADKAGYQAQLSALQTLEQSSFRSKQLSQARFDAGADSYLQLLDAERSWYSARQQLTSARLSYQQAQLGLYKALGGGWQSTTAAAVTQ</sequence>
<accession>A0ABV6BE90</accession>
<dbReference type="SUPFAM" id="SSF56954">
    <property type="entry name" value="Outer membrane efflux proteins (OEP)"/>
    <property type="match status" value="1"/>
</dbReference>
<keyword evidence="2" id="KW-0812">Transmembrane</keyword>
<dbReference type="PANTHER" id="PTHR30203">
    <property type="entry name" value="OUTER MEMBRANE CATION EFFLUX PROTEIN"/>
    <property type="match status" value="1"/>
</dbReference>
<evidence type="ECO:0000256" key="2">
    <source>
        <dbReference type="RuleBase" id="RU362097"/>
    </source>
</evidence>
<dbReference type="PROSITE" id="PS51257">
    <property type="entry name" value="PROKAR_LIPOPROTEIN"/>
    <property type="match status" value="1"/>
</dbReference>
<evidence type="ECO:0000313" key="4">
    <source>
        <dbReference type="EMBL" id="MFC0049186.1"/>
    </source>
</evidence>
<dbReference type="Gene3D" id="1.20.1600.10">
    <property type="entry name" value="Outer membrane efflux proteins (OEP)"/>
    <property type="match status" value="1"/>
</dbReference>
<keyword evidence="2" id="KW-0449">Lipoprotein</keyword>
<comment type="caution">
    <text evidence="4">The sequence shown here is derived from an EMBL/GenBank/DDBJ whole genome shotgun (WGS) entry which is preliminary data.</text>
</comment>
<organism evidence="4 5">
    <name type="scientific">Rheinheimera tilapiae</name>
    <dbReference type="NCBI Taxonomy" id="875043"/>
    <lineage>
        <taxon>Bacteria</taxon>
        <taxon>Pseudomonadati</taxon>
        <taxon>Pseudomonadota</taxon>
        <taxon>Gammaproteobacteria</taxon>
        <taxon>Chromatiales</taxon>
        <taxon>Chromatiaceae</taxon>
        <taxon>Rheinheimera</taxon>
    </lineage>
</organism>
<feature type="chain" id="PRO_5044979498" evidence="2">
    <location>
        <begin position="34"/>
        <end position="486"/>
    </location>
</feature>
<proteinExistence type="inferred from homology"/>
<feature type="region of interest" description="Disordered" evidence="3">
    <location>
        <begin position="118"/>
        <end position="137"/>
    </location>
</feature>